<feature type="region of interest" description="Disordered" evidence="9">
    <location>
        <begin position="539"/>
        <end position="562"/>
    </location>
</feature>
<dbReference type="OrthoDB" id="249612at2759"/>
<comment type="caution">
    <text evidence="10">The sequence shown here is derived from an EMBL/GenBank/DDBJ whole genome shotgun (WGS) entry which is preliminary data.</text>
</comment>
<evidence type="ECO:0000256" key="2">
    <source>
        <dbReference type="ARBA" id="ARBA00005831"/>
    </source>
</evidence>
<keyword evidence="5" id="KW-0653">Protein transport</keyword>
<organism evidence="10 11">
    <name type="scientific">Lunasporangiospora selenospora</name>
    <dbReference type="NCBI Taxonomy" id="979761"/>
    <lineage>
        <taxon>Eukaryota</taxon>
        <taxon>Fungi</taxon>
        <taxon>Fungi incertae sedis</taxon>
        <taxon>Mucoromycota</taxon>
        <taxon>Mortierellomycotina</taxon>
        <taxon>Mortierellomycetes</taxon>
        <taxon>Mortierellales</taxon>
        <taxon>Mortierellaceae</taxon>
        <taxon>Lunasporangiospora</taxon>
    </lineage>
</organism>
<dbReference type="GO" id="GO:0000139">
    <property type="term" value="C:Golgi membrane"/>
    <property type="evidence" value="ECO:0007669"/>
    <property type="project" value="UniProtKB-SubCell"/>
</dbReference>
<evidence type="ECO:0000313" key="11">
    <source>
        <dbReference type="Proteomes" id="UP000780801"/>
    </source>
</evidence>
<dbReference type="InterPro" id="IPR019335">
    <property type="entry name" value="COG7"/>
</dbReference>
<dbReference type="AlphaFoldDB" id="A0A9P6KHA3"/>
<keyword evidence="4" id="KW-0813">Transport</keyword>
<dbReference type="EMBL" id="JAABOA010000298">
    <property type="protein sequence ID" value="KAF9584921.1"/>
    <property type="molecule type" value="Genomic_DNA"/>
</dbReference>
<dbReference type="Proteomes" id="UP000780801">
    <property type="component" value="Unassembled WGS sequence"/>
</dbReference>
<reference evidence="10" key="1">
    <citation type="journal article" date="2020" name="Fungal Divers.">
        <title>Resolving the Mortierellaceae phylogeny through synthesis of multi-gene phylogenetics and phylogenomics.</title>
        <authorList>
            <person name="Vandepol N."/>
            <person name="Liber J."/>
            <person name="Desiro A."/>
            <person name="Na H."/>
            <person name="Kennedy M."/>
            <person name="Barry K."/>
            <person name="Grigoriev I.V."/>
            <person name="Miller A.N."/>
            <person name="O'Donnell K."/>
            <person name="Stajich J.E."/>
            <person name="Bonito G."/>
        </authorList>
    </citation>
    <scope>NUCLEOTIDE SEQUENCE</scope>
    <source>
        <strain evidence="10">KOD1015</strain>
    </source>
</reference>
<feature type="region of interest" description="Disordered" evidence="9">
    <location>
        <begin position="280"/>
        <end position="303"/>
    </location>
</feature>
<dbReference type="PANTHER" id="PTHR21443:SF0">
    <property type="entry name" value="CONSERVED OLIGOMERIC GOLGI COMPLEX SUBUNIT 7"/>
    <property type="match status" value="1"/>
</dbReference>
<evidence type="ECO:0000313" key="10">
    <source>
        <dbReference type="EMBL" id="KAF9584921.1"/>
    </source>
</evidence>
<dbReference type="PANTHER" id="PTHR21443">
    <property type="entry name" value="CONSERVED OLIGOMERIC GOLGI COMPLEX COMPONENT 7"/>
    <property type="match status" value="1"/>
</dbReference>
<evidence type="ECO:0000256" key="6">
    <source>
        <dbReference type="ARBA" id="ARBA00023034"/>
    </source>
</evidence>
<evidence type="ECO:0000256" key="3">
    <source>
        <dbReference type="ARBA" id="ARBA00020984"/>
    </source>
</evidence>
<feature type="region of interest" description="Disordered" evidence="9">
    <location>
        <begin position="626"/>
        <end position="667"/>
    </location>
</feature>
<feature type="compositionally biased region" description="Polar residues" evidence="9">
    <location>
        <begin position="110"/>
        <end position="127"/>
    </location>
</feature>
<protein>
    <recommendedName>
        <fullName evidence="3">Conserved oligomeric Golgi complex subunit 7</fullName>
    </recommendedName>
    <alternativeName>
        <fullName evidence="8">Component of oligomeric Golgi complex 7</fullName>
    </alternativeName>
</protein>
<feature type="region of interest" description="Disordered" evidence="9">
    <location>
        <begin position="110"/>
        <end position="169"/>
    </location>
</feature>
<dbReference type="GO" id="GO:0017119">
    <property type="term" value="C:Golgi transport complex"/>
    <property type="evidence" value="ECO:0007669"/>
    <property type="project" value="InterPro"/>
</dbReference>
<evidence type="ECO:0000256" key="9">
    <source>
        <dbReference type="SAM" id="MobiDB-lite"/>
    </source>
</evidence>
<name>A0A9P6KHA3_9FUNG</name>
<accession>A0A9P6KHA3</accession>
<keyword evidence="6" id="KW-0333">Golgi apparatus</keyword>
<feature type="compositionally biased region" description="Acidic residues" evidence="9">
    <location>
        <begin position="636"/>
        <end position="647"/>
    </location>
</feature>
<dbReference type="GO" id="GO:0007030">
    <property type="term" value="P:Golgi organization"/>
    <property type="evidence" value="ECO:0007669"/>
    <property type="project" value="TreeGrafter"/>
</dbReference>
<keyword evidence="7" id="KW-0472">Membrane</keyword>
<comment type="similarity">
    <text evidence="2">Belongs to the COG7 family.</text>
</comment>
<evidence type="ECO:0000256" key="1">
    <source>
        <dbReference type="ARBA" id="ARBA00004395"/>
    </source>
</evidence>
<evidence type="ECO:0000256" key="7">
    <source>
        <dbReference type="ARBA" id="ARBA00023136"/>
    </source>
</evidence>
<evidence type="ECO:0000256" key="4">
    <source>
        <dbReference type="ARBA" id="ARBA00022448"/>
    </source>
</evidence>
<evidence type="ECO:0000256" key="8">
    <source>
        <dbReference type="ARBA" id="ARBA00031345"/>
    </source>
</evidence>
<dbReference type="GO" id="GO:0006890">
    <property type="term" value="P:retrograde vesicle-mediated transport, Golgi to endoplasmic reticulum"/>
    <property type="evidence" value="ECO:0007669"/>
    <property type="project" value="TreeGrafter"/>
</dbReference>
<feature type="compositionally biased region" description="Low complexity" evidence="9">
    <location>
        <begin position="540"/>
        <end position="556"/>
    </location>
</feature>
<dbReference type="Pfam" id="PF10191">
    <property type="entry name" value="COG7"/>
    <property type="match status" value="1"/>
</dbReference>
<evidence type="ECO:0000256" key="5">
    <source>
        <dbReference type="ARBA" id="ARBA00022927"/>
    </source>
</evidence>
<feature type="compositionally biased region" description="Acidic residues" evidence="9">
    <location>
        <begin position="150"/>
        <end position="169"/>
    </location>
</feature>
<dbReference type="GO" id="GO:0006886">
    <property type="term" value="P:intracellular protein transport"/>
    <property type="evidence" value="ECO:0007669"/>
    <property type="project" value="InterPro"/>
</dbReference>
<keyword evidence="11" id="KW-1185">Reference proteome</keyword>
<gene>
    <name evidence="10" type="ORF">BGW38_004672</name>
</gene>
<comment type="subcellular location">
    <subcellularLocation>
        <location evidence="1">Golgi apparatus membrane</location>
        <topology evidence="1">Peripheral membrane protein</topology>
    </subcellularLocation>
</comment>
<sequence length="715" mass="77987">MSFQRDYGKLEAAHLHALVVKSVPAMAIYTDKVARDRELAKASSQLVKIMTTTNNLVFTLTEGAIGRCMRLTHGFGAQGLLDGLNGFFKEILDRYTEILMECRRRSGLQVESTHSTSETLSANQQRSLGDFGGGHSRTNSRNESKLDSSLNEDDNDQSEDSEGWDEDISEKEQRHFQMGLRLMVLCRQFCLKLEQLDLKTKRALRGVEELVKLDQTGGHSLSGNSAIQEASAGLADQLGVGVGGTGLRANAQLPGAVVALLQQSNLNSFRLSEILATVKASDPKDDPQHPHPTAKNAGLTGETMNLTEADRFATGGLDSKTHHLFLQSHQRAVQFTKLCQRFIFDSIYIPLVRPLKDLALQPCWTEGLDAQSGQDQGVDDGSAARRVYKSTLGGTRTDVIKFRSGPSEYMEELLKHLRSLPSTFGVYEGDIGLRFGIQALPYADRPADAHHQQGDESVSSLNMDGTRATTGVSGGSGAQGEAQGLGIGEAMSVEKIEMEDQPALNEEEDSDSAVMHRWITSLSRAAMHALIEQLYDPAFGTTSSGPSPSRSTPTTTAAQKSQRQYYLTRLSESGAKQLETDLGYFVSTYLGSLAIEPTPSFQSLLRALSLGEAGLLRALQQLQQLRQQHQQQQNEEGAEGDEGDEEREDKGKRAKTSGGESVAVDREQASILVPGGPVLPTVLTAGHEDELEQLEQEQKIFEWVARLKGIAILSL</sequence>
<feature type="compositionally biased region" description="Low complexity" evidence="9">
    <location>
        <begin position="626"/>
        <end position="635"/>
    </location>
</feature>
<proteinExistence type="inferred from homology"/>